<accession>A0A844B5I9</accession>
<dbReference type="GO" id="GO:0051082">
    <property type="term" value="F:unfolded protein binding"/>
    <property type="evidence" value="ECO:0007669"/>
    <property type="project" value="UniProtKB-UniRule"/>
</dbReference>
<keyword evidence="1 7" id="KW-0732">Signal</keyword>
<evidence type="ECO:0000256" key="3">
    <source>
        <dbReference type="ARBA" id="ARBA00022764"/>
    </source>
</evidence>
<keyword evidence="4 7" id="KW-0697">Rotamase</keyword>
<keyword evidence="3 7" id="KW-0574">Periplasm</keyword>
<evidence type="ECO:0000256" key="7">
    <source>
        <dbReference type="HAMAP-Rule" id="MF_01183"/>
    </source>
</evidence>
<proteinExistence type="inferred from homology"/>
<comment type="function">
    <text evidence="7">Chaperone involved in the correct folding and assembly of outer membrane proteins. Recognizes specific patterns of aromatic residues and the orientation of their side chains, which are found more frequently in integral outer membrane proteins. May act in both early periplasmic and late outer membrane-associated steps of protein maturation.</text>
</comment>
<reference evidence="11 12" key="1">
    <citation type="submission" date="2019-11" db="EMBL/GenBank/DDBJ databases">
        <title>Caenimonas koreensis gen. nov., sp. nov., isolated from activated sludge.</title>
        <authorList>
            <person name="Seung H.R."/>
        </authorList>
    </citation>
    <scope>NUCLEOTIDE SEQUENCE [LARGE SCALE GENOMIC DNA]</scope>
    <source>
        <strain evidence="11 12">EMB320</strain>
    </source>
</reference>
<evidence type="ECO:0000256" key="8">
    <source>
        <dbReference type="SAM" id="Coils"/>
    </source>
</evidence>
<dbReference type="PROSITE" id="PS50198">
    <property type="entry name" value="PPIC_PPIASE_2"/>
    <property type="match status" value="2"/>
</dbReference>
<evidence type="ECO:0000256" key="6">
    <source>
        <dbReference type="ARBA" id="ARBA00023235"/>
    </source>
</evidence>
<dbReference type="GO" id="GO:0042277">
    <property type="term" value="F:peptide binding"/>
    <property type="evidence" value="ECO:0007669"/>
    <property type="project" value="InterPro"/>
</dbReference>
<sequence precursor="true">MNSRAPLLALACATLISGLHAPAAAQSLRLPFAAAPAPARAVPAGPRAADYIVAVVNSEPITNNEVRMRMARFEQQLAAAGQEIPPRPVFMQQVLERLIAEKAQLQLARENNLRIEESAIDQAEQNIARSNQMDVTELRRQIVLEGMTVAGYREDLRNQLLLTRLREREVEPRIRISDLELDQFLREQQGRTDISAFDLNLGHILVAVPETATPAQVATAREKALRVMQRARAGEDYAKLARENSDASGAATSGGLTGRRPADSLPPIFLQAVQALPEGGVADPIRTTAGFHILKVVEKKRNIALPGATVEQSRARHILLRPGPQLTEAQAVARLADFKKRVEAGQADFAQLARDFSQDASARAGGELGWTSPGSFVPEFEEALNQLKPGQISSPLISRFGVHLVQLMERRQATLTQREQRDMVRSALREKKLDEAYAQWTQEVRGRAFVEMRDAPQ</sequence>
<evidence type="ECO:0000313" key="12">
    <source>
        <dbReference type="Proteomes" id="UP000487350"/>
    </source>
</evidence>
<keyword evidence="12" id="KW-1185">Reference proteome</keyword>
<dbReference type="EMBL" id="WJBU01000005">
    <property type="protein sequence ID" value="MRD46919.1"/>
    <property type="molecule type" value="Genomic_DNA"/>
</dbReference>
<dbReference type="GO" id="GO:0030288">
    <property type="term" value="C:outer membrane-bounded periplasmic space"/>
    <property type="evidence" value="ECO:0007669"/>
    <property type="project" value="InterPro"/>
</dbReference>
<keyword evidence="2 7" id="KW-0677">Repeat</keyword>
<dbReference type="PANTHER" id="PTHR47637:SF1">
    <property type="entry name" value="CHAPERONE SURA"/>
    <property type="match status" value="1"/>
</dbReference>
<dbReference type="GO" id="GO:0050821">
    <property type="term" value="P:protein stabilization"/>
    <property type="evidence" value="ECO:0007669"/>
    <property type="project" value="InterPro"/>
</dbReference>
<dbReference type="EC" id="5.2.1.8" evidence="7"/>
<dbReference type="HAMAP" id="MF_01183">
    <property type="entry name" value="Chaperone_SurA"/>
    <property type="match status" value="1"/>
</dbReference>
<comment type="catalytic activity">
    <reaction evidence="7">
        <text>[protein]-peptidylproline (omega=180) = [protein]-peptidylproline (omega=0)</text>
        <dbReference type="Rhea" id="RHEA:16237"/>
        <dbReference type="Rhea" id="RHEA-COMP:10747"/>
        <dbReference type="Rhea" id="RHEA-COMP:10748"/>
        <dbReference type="ChEBI" id="CHEBI:83833"/>
        <dbReference type="ChEBI" id="CHEBI:83834"/>
        <dbReference type="EC" id="5.2.1.8"/>
    </reaction>
</comment>
<dbReference type="InterPro" id="IPR027304">
    <property type="entry name" value="Trigger_fact/SurA_dom_sf"/>
</dbReference>
<dbReference type="GO" id="GO:0043165">
    <property type="term" value="P:Gram-negative-bacterium-type cell outer membrane assembly"/>
    <property type="evidence" value="ECO:0007669"/>
    <property type="project" value="InterPro"/>
</dbReference>
<feature type="coiled-coil region" evidence="8">
    <location>
        <begin position="63"/>
        <end position="133"/>
    </location>
</feature>
<dbReference type="OrthoDB" id="14196at2"/>
<feature type="domain" description="PpiC" evidence="10">
    <location>
        <begin position="310"/>
        <end position="409"/>
    </location>
</feature>
<comment type="caution">
    <text evidence="11">The sequence shown here is derived from an EMBL/GenBank/DDBJ whole genome shotgun (WGS) entry which is preliminary data.</text>
</comment>
<comment type="domain">
    <text evidence="7">The PPIase activity resides only in the second parvulin domain. The N-terminal region and the C-terminal tail are necessary and sufficient for the chaperone activity of SurA. The PPIase activity is dispensable for SurA to function as a chaperone. The N-terminal region and the C-terminal tail are also required for porin recognition.</text>
</comment>
<keyword evidence="6 7" id="KW-0413">Isomerase</keyword>
<dbReference type="Pfam" id="PF09312">
    <property type="entry name" value="SurA_N"/>
    <property type="match status" value="1"/>
</dbReference>
<keyword evidence="8" id="KW-0175">Coiled coil</keyword>
<evidence type="ECO:0000256" key="9">
    <source>
        <dbReference type="SAM" id="MobiDB-lite"/>
    </source>
</evidence>
<dbReference type="GO" id="GO:0003755">
    <property type="term" value="F:peptidyl-prolyl cis-trans isomerase activity"/>
    <property type="evidence" value="ECO:0007669"/>
    <property type="project" value="UniProtKB-UniRule"/>
</dbReference>
<dbReference type="PROSITE" id="PS01096">
    <property type="entry name" value="PPIC_PPIASE_1"/>
    <property type="match status" value="1"/>
</dbReference>
<evidence type="ECO:0000259" key="10">
    <source>
        <dbReference type="PROSITE" id="PS50198"/>
    </source>
</evidence>
<dbReference type="SUPFAM" id="SSF109998">
    <property type="entry name" value="Triger factor/SurA peptide-binding domain-like"/>
    <property type="match status" value="1"/>
</dbReference>
<dbReference type="InterPro" id="IPR023034">
    <property type="entry name" value="PPIase_SurA"/>
</dbReference>
<dbReference type="Proteomes" id="UP000487350">
    <property type="component" value="Unassembled WGS sequence"/>
</dbReference>
<feature type="chain" id="PRO_5033194701" description="Chaperone SurA" evidence="7">
    <location>
        <begin position="26"/>
        <end position="457"/>
    </location>
</feature>
<dbReference type="InterPro" id="IPR015391">
    <property type="entry name" value="SurA_N"/>
</dbReference>
<dbReference type="SUPFAM" id="SSF54534">
    <property type="entry name" value="FKBP-like"/>
    <property type="match status" value="2"/>
</dbReference>
<dbReference type="InterPro" id="IPR046357">
    <property type="entry name" value="PPIase_dom_sf"/>
</dbReference>
<dbReference type="PANTHER" id="PTHR47637">
    <property type="entry name" value="CHAPERONE SURA"/>
    <property type="match status" value="1"/>
</dbReference>
<evidence type="ECO:0000256" key="1">
    <source>
        <dbReference type="ARBA" id="ARBA00022729"/>
    </source>
</evidence>
<feature type="domain" description="PpiC" evidence="10">
    <location>
        <begin position="196"/>
        <end position="298"/>
    </location>
</feature>
<dbReference type="GO" id="GO:0006457">
    <property type="term" value="P:protein folding"/>
    <property type="evidence" value="ECO:0007669"/>
    <property type="project" value="UniProtKB-UniRule"/>
</dbReference>
<dbReference type="InterPro" id="IPR050280">
    <property type="entry name" value="OMP_Chaperone_SurA"/>
</dbReference>
<dbReference type="InterPro" id="IPR023058">
    <property type="entry name" value="PPIase_PpiC_CS"/>
</dbReference>
<evidence type="ECO:0000256" key="5">
    <source>
        <dbReference type="ARBA" id="ARBA00023186"/>
    </source>
</evidence>
<evidence type="ECO:0000256" key="2">
    <source>
        <dbReference type="ARBA" id="ARBA00022737"/>
    </source>
</evidence>
<organism evidence="11 12">
    <name type="scientific">Caenimonas koreensis DSM 17982</name>
    <dbReference type="NCBI Taxonomy" id="1121255"/>
    <lineage>
        <taxon>Bacteria</taxon>
        <taxon>Pseudomonadati</taxon>
        <taxon>Pseudomonadota</taxon>
        <taxon>Betaproteobacteria</taxon>
        <taxon>Burkholderiales</taxon>
        <taxon>Comamonadaceae</taxon>
        <taxon>Caenimonas</taxon>
    </lineage>
</organism>
<feature type="signal peptide" evidence="7">
    <location>
        <begin position="1"/>
        <end position="25"/>
    </location>
</feature>
<keyword evidence="5 7" id="KW-0143">Chaperone</keyword>
<feature type="region of interest" description="Disordered" evidence="9">
    <location>
        <begin position="239"/>
        <end position="260"/>
    </location>
</feature>
<dbReference type="Pfam" id="PF00639">
    <property type="entry name" value="Rotamase"/>
    <property type="match status" value="2"/>
</dbReference>
<comment type="subcellular location">
    <subcellularLocation>
        <location evidence="7">Periplasm</location>
    </subcellularLocation>
    <text evidence="7">Is capable of associating with the outer membrane.</text>
</comment>
<name>A0A844B5I9_9BURK</name>
<gene>
    <name evidence="7" type="primary">surA</name>
    <name evidence="11" type="ORF">GHT07_06500</name>
</gene>
<dbReference type="RefSeq" id="WP_153584245.1">
    <property type="nucleotide sequence ID" value="NZ_WJBU01000005.1"/>
</dbReference>
<protein>
    <recommendedName>
        <fullName evidence="7">Chaperone SurA</fullName>
    </recommendedName>
    <alternativeName>
        <fullName evidence="7">Peptidyl-prolyl cis-trans isomerase SurA</fullName>
        <shortName evidence="7">PPIase SurA</shortName>
        <ecNumber evidence="7">5.2.1.8</ecNumber>
    </alternativeName>
    <alternativeName>
        <fullName evidence="7">Rotamase SurA</fullName>
    </alternativeName>
</protein>
<evidence type="ECO:0000256" key="4">
    <source>
        <dbReference type="ARBA" id="ARBA00023110"/>
    </source>
</evidence>
<evidence type="ECO:0000313" key="11">
    <source>
        <dbReference type="EMBL" id="MRD46919.1"/>
    </source>
</evidence>
<dbReference type="InterPro" id="IPR000297">
    <property type="entry name" value="PPIase_PpiC"/>
</dbReference>
<dbReference type="Gene3D" id="3.10.50.40">
    <property type="match status" value="2"/>
</dbReference>
<dbReference type="AlphaFoldDB" id="A0A844B5I9"/>
<dbReference type="Gene3D" id="1.10.4030.10">
    <property type="entry name" value="Porin chaperone SurA, peptide-binding domain"/>
    <property type="match status" value="1"/>
</dbReference>